<accession>A0ABR2KTF2</accession>
<evidence type="ECO:0000313" key="3">
    <source>
        <dbReference type="Proteomes" id="UP001470230"/>
    </source>
</evidence>
<organism evidence="2 3">
    <name type="scientific">Tritrichomonas musculus</name>
    <dbReference type="NCBI Taxonomy" id="1915356"/>
    <lineage>
        <taxon>Eukaryota</taxon>
        <taxon>Metamonada</taxon>
        <taxon>Parabasalia</taxon>
        <taxon>Tritrichomonadida</taxon>
        <taxon>Tritrichomonadidae</taxon>
        <taxon>Tritrichomonas</taxon>
    </lineage>
</organism>
<feature type="coiled-coil region" evidence="1">
    <location>
        <begin position="154"/>
        <end position="263"/>
    </location>
</feature>
<reference evidence="2 3" key="1">
    <citation type="submission" date="2024-04" db="EMBL/GenBank/DDBJ databases">
        <title>Tritrichomonas musculus Genome.</title>
        <authorList>
            <person name="Alves-Ferreira E."/>
            <person name="Grigg M."/>
            <person name="Lorenzi H."/>
            <person name="Galac M."/>
        </authorList>
    </citation>
    <scope>NUCLEOTIDE SEQUENCE [LARGE SCALE GENOMIC DNA]</scope>
    <source>
        <strain evidence="2 3">EAF2021</strain>
    </source>
</reference>
<evidence type="ECO:0000256" key="1">
    <source>
        <dbReference type="SAM" id="Coils"/>
    </source>
</evidence>
<proteinExistence type="predicted"/>
<evidence type="ECO:0000313" key="2">
    <source>
        <dbReference type="EMBL" id="KAK8894364.1"/>
    </source>
</evidence>
<gene>
    <name evidence="2" type="ORF">M9Y10_022799</name>
</gene>
<keyword evidence="1" id="KW-0175">Coiled coil</keyword>
<name>A0ABR2KTF2_9EUKA</name>
<comment type="caution">
    <text evidence="2">The sequence shown here is derived from an EMBL/GenBank/DDBJ whole genome shotgun (WGS) entry which is preliminary data.</text>
</comment>
<protein>
    <submittedName>
        <fullName evidence="2">Uncharacterized protein</fullName>
    </submittedName>
</protein>
<dbReference type="EMBL" id="JAPFFF010000003">
    <property type="protein sequence ID" value="KAK8894364.1"/>
    <property type="molecule type" value="Genomic_DNA"/>
</dbReference>
<sequence>MTEIGEAALNFIKAVGEIDLQVTSYRDFSDMGPILSTYYKLFKIEPQGGNEESQTRSMVRFLQKNTTHDTGISIDLEKLILLDYDEIENVACLMFYCMQSDDKKAECEELLSKLDESDREALIGSTKDDTSSKQEEIKKLAKDAHEYSNNVCEINKLNKLIKDLTDQYNGKSENSEMLVLDEENKLRKSHSSSQITLKQIESEINEIESRNSSLINSQNIDSSSNSNSLLVKDEDMDKLQMQHEILTKSIDDLKIKVDKAREKTTEIESFREKKREFDIQTEPLRQKYQSILDQVQEVQQRMGTHEENLKKKNADLIVEVNSLNEKKKEMLNIIDSNVTKLKQEKSEGETAKKMQQITELRKNRDDLKRSINEMKQRVVGLQQALLQGQIEALKLQLT</sequence>
<dbReference type="Proteomes" id="UP001470230">
    <property type="component" value="Unassembled WGS sequence"/>
</dbReference>
<keyword evidence="3" id="KW-1185">Reference proteome</keyword>
<feature type="coiled-coil region" evidence="1">
    <location>
        <begin position="357"/>
        <end position="384"/>
    </location>
</feature>
<feature type="coiled-coil region" evidence="1">
    <location>
        <begin position="288"/>
        <end position="326"/>
    </location>
</feature>